<evidence type="ECO:0000313" key="2">
    <source>
        <dbReference type="Proteomes" id="UP000005226"/>
    </source>
</evidence>
<protein>
    <submittedName>
        <fullName evidence="1">Uncharacterized protein</fullName>
    </submittedName>
</protein>
<evidence type="ECO:0000313" key="1">
    <source>
        <dbReference type="Ensembl" id="ENSTRUP00000083848.1"/>
    </source>
</evidence>
<dbReference type="Ensembl" id="ENSTRUT00000058883.1">
    <property type="protein sequence ID" value="ENSTRUP00000083848.1"/>
    <property type="gene ID" value="ENSTRUG00000031266.1"/>
</dbReference>
<keyword evidence="2" id="KW-1185">Reference proteome</keyword>
<dbReference type="Proteomes" id="UP000005226">
    <property type="component" value="Chromosome 2"/>
</dbReference>
<dbReference type="AlphaFoldDB" id="A0A674PDX7"/>
<proteinExistence type="predicted"/>
<dbReference type="OMA" id="RIHHTHI"/>
<dbReference type="GeneTree" id="ENSGT00940000177851"/>
<reference evidence="1 2" key="1">
    <citation type="journal article" date="2011" name="Genome Biol. Evol.">
        <title>Integration of the genetic map and genome assembly of fugu facilitates insights into distinct features of genome evolution in teleosts and mammals.</title>
        <authorList>
            <person name="Kai W."/>
            <person name="Kikuchi K."/>
            <person name="Tohari S."/>
            <person name="Chew A.K."/>
            <person name="Tay A."/>
            <person name="Fujiwara A."/>
            <person name="Hosoya S."/>
            <person name="Suetake H."/>
            <person name="Naruse K."/>
            <person name="Brenner S."/>
            <person name="Suzuki Y."/>
            <person name="Venkatesh B."/>
        </authorList>
    </citation>
    <scope>NUCLEOTIDE SEQUENCE [LARGE SCALE GENOMIC DNA]</scope>
</reference>
<reference evidence="1" key="2">
    <citation type="submission" date="2025-08" db="UniProtKB">
        <authorList>
            <consortium name="Ensembl"/>
        </authorList>
    </citation>
    <scope>IDENTIFICATION</scope>
</reference>
<name>A0A674PDX7_TAKRU</name>
<dbReference type="InParanoid" id="A0A674PDX7"/>
<reference evidence="1" key="3">
    <citation type="submission" date="2025-09" db="UniProtKB">
        <authorList>
            <consortium name="Ensembl"/>
        </authorList>
    </citation>
    <scope>IDENTIFICATION</scope>
</reference>
<sequence length="141" mass="15612">VFAIQPVGFICGDEELRAVGVGSRVGHGQFRVLQDKVFIVKLAAVDRLAPGAVVVGEVSTLAHKLRDDAMEAAALVAEAFLVCAQAAEVLYRLHGEGRGRIHHTHIIKANLFNIYKFHDFYSYIISAFLHYYTCTPMVRNI</sequence>
<accession>A0A674PDX7</accession>
<organism evidence="1 2">
    <name type="scientific">Takifugu rubripes</name>
    <name type="common">Japanese pufferfish</name>
    <name type="synonym">Fugu rubripes</name>
    <dbReference type="NCBI Taxonomy" id="31033"/>
    <lineage>
        <taxon>Eukaryota</taxon>
        <taxon>Metazoa</taxon>
        <taxon>Chordata</taxon>
        <taxon>Craniata</taxon>
        <taxon>Vertebrata</taxon>
        <taxon>Euteleostomi</taxon>
        <taxon>Actinopterygii</taxon>
        <taxon>Neopterygii</taxon>
        <taxon>Teleostei</taxon>
        <taxon>Neoteleostei</taxon>
        <taxon>Acanthomorphata</taxon>
        <taxon>Eupercaria</taxon>
        <taxon>Tetraodontiformes</taxon>
        <taxon>Tetradontoidea</taxon>
        <taxon>Tetraodontidae</taxon>
        <taxon>Takifugu</taxon>
    </lineage>
</organism>